<dbReference type="InterPro" id="IPR036312">
    <property type="entry name" value="Bifun_inhib/LTP/seed_sf"/>
</dbReference>
<dbReference type="PANTHER" id="PTHR35501">
    <property type="entry name" value="PROTEIN YY1"/>
    <property type="match status" value="1"/>
</dbReference>
<keyword evidence="7" id="KW-1185">Reference proteome</keyword>
<comment type="caution">
    <text evidence="6">The sequence shown here is derived from an EMBL/GenBank/DDBJ whole genome shotgun (WGS) entry which is preliminary data.</text>
</comment>
<evidence type="ECO:0000259" key="5">
    <source>
        <dbReference type="SMART" id="SM00499"/>
    </source>
</evidence>
<dbReference type="AlphaFoldDB" id="A0A7J6W9P1"/>
<dbReference type="SUPFAM" id="SSF47699">
    <property type="entry name" value="Bifunctional inhibitor/lipid-transfer protein/seed storage 2S albumin"/>
    <property type="match status" value="1"/>
</dbReference>
<dbReference type="SMART" id="SM00499">
    <property type="entry name" value="AAI"/>
    <property type="match status" value="1"/>
</dbReference>
<dbReference type="GO" id="GO:0005576">
    <property type="term" value="C:extracellular region"/>
    <property type="evidence" value="ECO:0007669"/>
    <property type="project" value="UniProtKB-SubCell"/>
</dbReference>
<dbReference type="Gene3D" id="1.10.110.10">
    <property type="entry name" value="Plant lipid-transfer and hydrophobic proteins"/>
    <property type="match status" value="1"/>
</dbReference>
<keyword evidence="2" id="KW-0964">Secreted</keyword>
<evidence type="ECO:0000313" key="7">
    <source>
        <dbReference type="Proteomes" id="UP000554482"/>
    </source>
</evidence>
<evidence type="ECO:0000256" key="1">
    <source>
        <dbReference type="ARBA" id="ARBA00004613"/>
    </source>
</evidence>
<protein>
    <submittedName>
        <fullName evidence="6">Stamen-specific protein fil1</fullName>
    </submittedName>
</protein>
<evidence type="ECO:0000256" key="2">
    <source>
        <dbReference type="ARBA" id="ARBA00022525"/>
    </source>
</evidence>
<feature type="signal peptide" evidence="4">
    <location>
        <begin position="1"/>
        <end position="29"/>
    </location>
</feature>
<dbReference type="PANTHER" id="PTHR35501:SF3">
    <property type="entry name" value="PROTEIN YY1"/>
    <property type="match status" value="1"/>
</dbReference>
<keyword evidence="4" id="KW-0732">Signal</keyword>
<sequence>MATIKSLYSSAALLLVITAMAAQTMIVQSQQDCATTLTTLNTCGPYVVPGQSNMLPSPECCSALQNVDHGCLCNTLRIASRIPAACSLPALTCG</sequence>
<feature type="domain" description="Bifunctional inhibitor/plant lipid transfer protein/seed storage helical" evidence="5">
    <location>
        <begin position="33"/>
        <end position="93"/>
    </location>
</feature>
<accession>A0A7J6W9P1</accession>
<dbReference type="Proteomes" id="UP000554482">
    <property type="component" value="Unassembled WGS sequence"/>
</dbReference>
<reference evidence="6 7" key="1">
    <citation type="submission" date="2020-06" db="EMBL/GenBank/DDBJ databases">
        <title>Transcriptomic and genomic resources for Thalictrum thalictroides and T. hernandezii: Facilitating candidate gene discovery in an emerging model plant lineage.</title>
        <authorList>
            <person name="Arias T."/>
            <person name="Riano-Pachon D.M."/>
            <person name="Di Stilio V.S."/>
        </authorList>
    </citation>
    <scope>NUCLEOTIDE SEQUENCE [LARGE SCALE GENOMIC DNA]</scope>
    <source>
        <strain evidence="7">cv. WT478/WT964</strain>
        <tissue evidence="6">Leaves</tissue>
    </source>
</reference>
<comment type="similarity">
    <text evidence="3">Belongs to the A9/FIL1 family.</text>
</comment>
<proteinExistence type="inferred from homology"/>
<name>A0A7J6W9P1_THATH</name>
<feature type="chain" id="PRO_5029883084" evidence="4">
    <location>
        <begin position="30"/>
        <end position="94"/>
    </location>
</feature>
<evidence type="ECO:0000256" key="4">
    <source>
        <dbReference type="SAM" id="SignalP"/>
    </source>
</evidence>
<dbReference type="Pfam" id="PF14368">
    <property type="entry name" value="LTP_2"/>
    <property type="match status" value="1"/>
</dbReference>
<organism evidence="6 7">
    <name type="scientific">Thalictrum thalictroides</name>
    <name type="common">Rue-anemone</name>
    <name type="synonym">Anemone thalictroides</name>
    <dbReference type="NCBI Taxonomy" id="46969"/>
    <lineage>
        <taxon>Eukaryota</taxon>
        <taxon>Viridiplantae</taxon>
        <taxon>Streptophyta</taxon>
        <taxon>Embryophyta</taxon>
        <taxon>Tracheophyta</taxon>
        <taxon>Spermatophyta</taxon>
        <taxon>Magnoliopsida</taxon>
        <taxon>Ranunculales</taxon>
        <taxon>Ranunculaceae</taxon>
        <taxon>Thalictroideae</taxon>
        <taxon>Thalictrum</taxon>
    </lineage>
</organism>
<dbReference type="EMBL" id="JABWDY010019758">
    <property type="protein sequence ID" value="KAF5193667.1"/>
    <property type="molecule type" value="Genomic_DNA"/>
</dbReference>
<gene>
    <name evidence="6" type="ORF">FRX31_016744</name>
</gene>
<evidence type="ECO:0000256" key="3">
    <source>
        <dbReference type="ARBA" id="ARBA00038300"/>
    </source>
</evidence>
<dbReference type="InterPro" id="IPR016140">
    <property type="entry name" value="Bifunc_inhib/LTP/seed_store"/>
</dbReference>
<evidence type="ECO:0000313" key="6">
    <source>
        <dbReference type="EMBL" id="KAF5193667.1"/>
    </source>
</evidence>
<dbReference type="OrthoDB" id="1873458at2759"/>
<comment type="subcellular location">
    <subcellularLocation>
        <location evidence="1">Secreted</location>
    </subcellularLocation>
</comment>